<name>A0ABQ9ZXN7_9CRUS</name>
<dbReference type="Pfam" id="PF18804">
    <property type="entry name" value="CxC3"/>
    <property type="match status" value="1"/>
</dbReference>
<dbReference type="InterPro" id="IPR040564">
    <property type="entry name" value="CxC3-like"/>
</dbReference>
<protein>
    <recommendedName>
        <fullName evidence="1">CxC3 like cysteine cluster domain-containing protein</fullName>
    </recommendedName>
</protein>
<comment type="caution">
    <text evidence="2">The sequence shown here is derived from an EMBL/GenBank/DDBJ whole genome shotgun (WGS) entry which is preliminary data.</text>
</comment>
<keyword evidence="3" id="KW-1185">Reference proteome</keyword>
<feature type="domain" description="CxC3 like cysteine cluster" evidence="1">
    <location>
        <begin position="13"/>
        <end position="78"/>
    </location>
</feature>
<dbReference type="Proteomes" id="UP001234178">
    <property type="component" value="Unassembled WGS sequence"/>
</dbReference>
<evidence type="ECO:0000313" key="3">
    <source>
        <dbReference type="Proteomes" id="UP001234178"/>
    </source>
</evidence>
<dbReference type="EMBL" id="JAOYFB010000012">
    <property type="protein sequence ID" value="KAK4017668.1"/>
    <property type="molecule type" value="Genomic_DNA"/>
</dbReference>
<evidence type="ECO:0000313" key="2">
    <source>
        <dbReference type="EMBL" id="KAK4017668.1"/>
    </source>
</evidence>
<accession>A0ABQ9ZXN7</accession>
<organism evidence="2 3">
    <name type="scientific">Daphnia magna</name>
    <dbReference type="NCBI Taxonomy" id="35525"/>
    <lineage>
        <taxon>Eukaryota</taxon>
        <taxon>Metazoa</taxon>
        <taxon>Ecdysozoa</taxon>
        <taxon>Arthropoda</taxon>
        <taxon>Crustacea</taxon>
        <taxon>Branchiopoda</taxon>
        <taxon>Diplostraca</taxon>
        <taxon>Cladocera</taxon>
        <taxon>Anomopoda</taxon>
        <taxon>Daphniidae</taxon>
        <taxon>Daphnia</taxon>
    </lineage>
</organism>
<gene>
    <name evidence="2" type="ORF">OUZ56_033360</name>
</gene>
<sequence>MQRENYFQKVLHISILCFKPEKCSNCDGQEQLEILPGDENIAVVNKDGRFDLKSAKFFCSYCKLVTKASIIDYICSGY</sequence>
<evidence type="ECO:0000259" key="1">
    <source>
        <dbReference type="Pfam" id="PF18804"/>
    </source>
</evidence>
<reference evidence="2 3" key="1">
    <citation type="journal article" date="2023" name="Nucleic Acids Res.">
        <title>The hologenome of Daphnia magna reveals possible DNA methylation and microbiome-mediated evolution of the host genome.</title>
        <authorList>
            <person name="Chaturvedi A."/>
            <person name="Li X."/>
            <person name="Dhandapani V."/>
            <person name="Marshall H."/>
            <person name="Kissane S."/>
            <person name="Cuenca-Cambronero M."/>
            <person name="Asole G."/>
            <person name="Calvet F."/>
            <person name="Ruiz-Romero M."/>
            <person name="Marangio P."/>
            <person name="Guigo R."/>
            <person name="Rago D."/>
            <person name="Mirbahai L."/>
            <person name="Eastwood N."/>
            <person name="Colbourne J.K."/>
            <person name="Zhou J."/>
            <person name="Mallon E."/>
            <person name="Orsini L."/>
        </authorList>
    </citation>
    <scope>NUCLEOTIDE SEQUENCE [LARGE SCALE GENOMIC DNA]</scope>
    <source>
        <strain evidence="2">LRV0_1</strain>
    </source>
</reference>
<proteinExistence type="predicted"/>